<gene>
    <name evidence="17" type="ORF">I2I01_06995</name>
</gene>
<dbReference type="Proteomes" id="UP000645610">
    <property type="component" value="Unassembled WGS sequence"/>
</dbReference>
<evidence type="ECO:0000256" key="6">
    <source>
        <dbReference type="ARBA" id="ARBA00022729"/>
    </source>
</evidence>
<dbReference type="InterPro" id="IPR012910">
    <property type="entry name" value="Plug_dom"/>
</dbReference>
<dbReference type="InterPro" id="IPR000531">
    <property type="entry name" value="Beta-barrel_TonB"/>
</dbReference>
<evidence type="ECO:0000256" key="3">
    <source>
        <dbReference type="ARBA" id="ARBA00022452"/>
    </source>
</evidence>
<evidence type="ECO:0000256" key="5">
    <source>
        <dbReference type="ARBA" id="ARBA00022692"/>
    </source>
</evidence>
<keyword evidence="10 12" id="KW-0472">Membrane</keyword>
<evidence type="ECO:0000256" key="2">
    <source>
        <dbReference type="ARBA" id="ARBA00022448"/>
    </source>
</evidence>
<dbReference type="Gene3D" id="2.40.170.20">
    <property type="entry name" value="TonB-dependent receptor, beta-barrel domain"/>
    <property type="match status" value="1"/>
</dbReference>
<dbReference type="Pfam" id="PF07715">
    <property type="entry name" value="Plug"/>
    <property type="match status" value="1"/>
</dbReference>
<evidence type="ECO:0000256" key="13">
    <source>
        <dbReference type="RuleBase" id="RU003357"/>
    </source>
</evidence>
<comment type="subcellular location">
    <subcellularLocation>
        <location evidence="1 12">Cell outer membrane</location>
        <topology evidence="1 12">Multi-pass membrane protein</topology>
    </subcellularLocation>
</comment>
<evidence type="ECO:0000256" key="14">
    <source>
        <dbReference type="SAM" id="SignalP"/>
    </source>
</evidence>
<keyword evidence="8" id="KW-0406">Ion transport</keyword>
<feature type="signal peptide" evidence="14">
    <location>
        <begin position="1"/>
        <end position="21"/>
    </location>
</feature>
<name>A0A931FM63_9BACT</name>
<evidence type="ECO:0000313" key="18">
    <source>
        <dbReference type="Proteomes" id="UP000645610"/>
    </source>
</evidence>
<dbReference type="GO" id="GO:0015344">
    <property type="term" value="F:siderophore uptake transmembrane transporter activity"/>
    <property type="evidence" value="ECO:0007669"/>
    <property type="project" value="TreeGrafter"/>
</dbReference>
<evidence type="ECO:0000256" key="4">
    <source>
        <dbReference type="ARBA" id="ARBA00022496"/>
    </source>
</evidence>
<evidence type="ECO:0000256" key="7">
    <source>
        <dbReference type="ARBA" id="ARBA00023004"/>
    </source>
</evidence>
<keyword evidence="7" id="KW-0408">Iron</keyword>
<evidence type="ECO:0000256" key="10">
    <source>
        <dbReference type="ARBA" id="ARBA00023136"/>
    </source>
</evidence>
<protein>
    <submittedName>
        <fullName evidence="17">TonB-dependent receptor</fullName>
    </submittedName>
</protein>
<evidence type="ECO:0000259" key="15">
    <source>
        <dbReference type="Pfam" id="PF00593"/>
    </source>
</evidence>
<evidence type="ECO:0000313" key="17">
    <source>
        <dbReference type="EMBL" id="MBF9141374.1"/>
    </source>
</evidence>
<dbReference type="PANTHER" id="PTHR32552:SF68">
    <property type="entry name" value="FERRICHROME OUTER MEMBRANE TRANSPORTER_PHAGE RECEPTOR"/>
    <property type="match status" value="1"/>
</dbReference>
<dbReference type="PROSITE" id="PS52016">
    <property type="entry name" value="TONB_DEPENDENT_REC_3"/>
    <property type="match status" value="1"/>
</dbReference>
<feature type="domain" description="TonB-dependent receptor-like beta-barrel" evidence="15">
    <location>
        <begin position="252"/>
        <end position="676"/>
    </location>
</feature>
<dbReference type="Pfam" id="PF00593">
    <property type="entry name" value="TonB_dep_Rec_b-barrel"/>
    <property type="match status" value="1"/>
</dbReference>
<accession>A0A931FM63</accession>
<keyword evidence="3 12" id="KW-1134">Transmembrane beta strand</keyword>
<evidence type="ECO:0000256" key="11">
    <source>
        <dbReference type="ARBA" id="ARBA00023237"/>
    </source>
</evidence>
<keyword evidence="2 12" id="KW-0813">Transport</keyword>
<sequence>MKTILLAGAALAGLAAAPARAQQTAPPDTAKLRRILTPEAVVTATRATDKTGTAYQNVSRQQLQARNFGQDIPYLLDQTPSVTTTSDAGTGVGYTGIRIRGTDGTRINVTLNGVPVNEAESHGVFFVDLPDLASSTQSIQVQRGAGPSTNGAGAFGASLNVETLGLRPKAYAEINNSAGSFGTWKSTIMAGTGLINGHFSVDARASRVQSDGYVDRASSRLRSLYLTGTYSDDKTLLRALVLTGYETTYQSWYGLADSLLHKNRRYNEAGTDYGQHLPAYKNQTDNYQQDYYQFLISRQLAPTLNLSVTPFWTRGGGYYEEYKAGQTAVNYGIVPISPTGPDSLTDVIRRRWLKTDMYGATFALQARPTNSRITEATLGGAVVGYRGQHFDELTWAQRGLSIPETGTRYNDEPNAHKQDINVYARLNVSLADKLAGFVDLQNRYVRYELYAPDGRPNGSKSQQTARFTFLNPKFGLTYQLRPSTQLYASFAIAQREPTRTDYTDTPAERRPTAEKLYNYELGLRHATEKVQANLNFYYMYYRNQLVLSGQLDDVGNPIHTNVAESYRRGVEAQVTYKPVPVLSFTATATASQNKINNYTDYLADYDQGGEKATTYSQTNIAFSPGLTAAYTVEYEALPGLKLATLARYAGRQYLDNTSTEARSINPYYVQDLRLRYLWQPQKLGFREVEMAVLVNNIFGTEYVNNGYTYGYVYGGQTQYFNYYYPQAKTNFLASLNLRF</sequence>
<keyword evidence="5 12" id="KW-0812">Transmembrane</keyword>
<dbReference type="SUPFAM" id="SSF56935">
    <property type="entry name" value="Porins"/>
    <property type="match status" value="1"/>
</dbReference>
<evidence type="ECO:0000256" key="1">
    <source>
        <dbReference type="ARBA" id="ARBA00004571"/>
    </source>
</evidence>
<organism evidence="17 18">
    <name type="scientific">Hymenobacter properus</name>
    <dbReference type="NCBI Taxonomy" id="2791026"/>
    <lineage>
        <taxon>Bacteria</taxon>
        <taxon>Pseudomonadati</taxon>
        <taxon>Bacteroidota</taxon>
        <taxon>Cytophagia</taxon>
        <taxon>Cytophagales</taxon>
        <taxon>Hymenobacteraceae</taxon>
        <taxon>Hymenobacter</taxon>
    </lineage>
</organism>
<keyword evidence="6 14" id="KW-0732">Signal</keyword>
<dbReference type="InterPro" id="IPR037066">
    <property type="entry name" value="Plug_dom_sf"/>
</dbReference>
<evidence type="ECO:0000259" key="16">
    <source>
        <dbReference type="Pfam" id="PF07715"/>
    </source>
</evidence>
<dbReference type="Gene3D" id="2.170.130.10">
    <property type="entry name" value="TonB-dependent receptor, plug domain"/>
    <property type="match status" value="1"/>
</dbReference>
<dbReference type="AlphaFoldDB" id="A0A931FM63"/>
<evidence type="ECO:0000256" key="9">
    <source>
        <dbReference type="ARBA" id="ARBA00023077"/>
    </source>
</evidence>
<dbReference type="GO" id="GO:0009279">
    <property type="term" value="C:cell outer membrane"/>
    <property type="evidence" value="ECO:0007669"/>
    <property type="project" value="UniProtKB-SubCell"/>
</dbReference>
<dbReference type="EMBL" id="JADQDP010000002">
    <property type="protein sequence ID" value="MBF9141374.1"/>
    <property type="molecule type" value="Genomic_DNA"/>
</dbReference>
<feature type="chain" id="PRO_5037802391" evidence="14">
    <location>
        <begin position="22"/>
        <end position="739"/>
    </location>
</feature>
<dbReference type="InterPro" id="IPR039426">
    <property type="entry name" value="TonB-dep_rcpt-like"/>
</dbReference>
<comment type="similarity">
    <text evidence="12 13">Belongs to the TonB-dependent receptor family.</text>
</comment>
<keyword evidence="11 12" id="KW-0998">Cell outer membrane</keyword>
<dbReference type="InterPro" id="IPR036942">
    <property type="entry name" value="Beta-barrel_TonB_sf"/>
</dbReference>
<feature type="domain" description="TonB-dependent receptor plug" evidence="16">
    <location>
        <begin position="50"/>
        <end position="157"/>
    </location>
</feature>
<dbReference type="PANTHER" id="PTHR32552">
    <property type="entry name" value="FERRICHROME IRON RECEPTOR-RELATED"/>
    <property type="match status" value="1"/>
</dbReference>
<keyword evidence="4" id="KW-0410">Iron transport</keyword>
<keyword evidence="18" id="KW-1185">Reference proteome</keyword>
<keyword evidence="9 13" id="KW-0798">TonB box</keyword>
<proteinExistence type="inferred from homology"/>
<evidence type="ECO:0000256" key="12">
    <source>
        <dbReference type="PROSITE-ProRule" id="PRU01360"/>
    </source>
</evidence>
<comment type="caution">
    <text evidence="17">The sequence shown here is derived from an EMBL/GenBank/DDBJ whole genome shotgun (WGS) entry which is preliminary data.</text>
</comment>
<keyword evidence="17" id="KW-0675">Receptor</keyword>
<dbReference type="RefSeq" id="WP_196285744.1">
    <property type="nucleotide sequence ID" value="NZ_JADQDP010000002.1"/>
</dbReference>
<reference evidence="17 18" key="1">
    <citation type="submission" date="2020-11" db="EMBL/GenBank/DDBJ databases">
        <authorList>
            <person name="Kim M.K."/>
        </authorList>
    </citation>
    <scope>NUCLEOTIDE SEQUENCE [LARGE SCALE GENOMIC DNA]</scope>
    <source>
        <strain evidence="17 18">BT439</strain>
    </source>
</reference>
<evidence type="ECO:0000256" key="8">
    <source>
        <dbReference type="ARBA" id="ARBA00023065"/>
    </source>
</evidence>